<feature type="domain" description="CWH43-like N-terminal" evidence="6">
    <location>
        <begin position="168"/>
        <end position="400"/>
    </location>
</feature>
<evidence type="ECO:0000313" key="8">
    <source>
        <dbReference type="Proteomes" id="UP000241769"/>
    </source>
</evidence>
<dbReference type="PANTHER" id="PTHR21324:SF2">
    <property type="entry name" value="EG:22E5.9 PROTEIN"/>
    <property type="match status" value="1"/>
</dbReference>
<feature type="transmembrane region" description="Helical" evidence="5">
    <location>
        <begin position="210"/>
        <end position="232"/>
    </location>
</feature>
<dbReference type="InterPro" id="IPR019402">
    <property type="entry name" value="CWH43_N"/>
</dbReference>
<evidence type="ECO:0000259" key="6">
    <source>
        <dbReference type="Pfam" id="PF10277"/>
    </source>
</evidence>
<dbReference type="Proteomes" id="UP000241769">
    <property type="component" value="Unassembled WGS sequence"/>
</dbReference>
<feature type="transmembrane region" description="Helical" evidence="5">
    <location>
        <begin position="263"/>
        <end position="283"/>
    </location>
</feature>
<sequence>MSFLVGEAAVSTGLHEDQNCPRGKEPHTLKFLEGPGMWVSNAPAAWLSSTPSTSFDRSLCKLDQECGFSGTLADVLYALVSGDGSSNVRVRGEIINEVLHHGIAAQLFYFALKETSSDVNAEPLEHAPSQEQTRARVHNDLKEKVVDSRGIEMHKTIRWLRHHPVSVLLPIGIIIAIVTILGVAITAAIASGSFRPRDISVYGTQYPQSIFFGIGLTITSILLLAGTFLRFIQINIADSTLLKPHQREIVDIKGRGWLRLNLWMARINAVGSIFLSLLSLVSLKMSPPVHSLFAILFFSVTIVYQLAHSVLYGRISRLREVLPSKAETRVSFNHDFHIFTLWWYRICNVGTLLGFLGWIFYPIIVCQRGVFCENRWPASISQFSAVLFVLLYYMPFGWELMGVTFGDMHEHWSSLGSQVVASPSVQNDVQRPDERRGLLAE</sequence>
<dbReference type="PANTHER" id="PTHR21324">
    <property type="entry name" value="FASTING-INDUCIBLE INTEGRAL MEMBRANE PROTEIN TM6P1-RELATED"/>
    <property type="match status" value="1"/>
</dbReference>
<dbReference type="GO" id="GO:0012505">
    <property type="term" value="C:endomembrane system"/>
    <property type="evidence" value="ECO:0007669"/>
    <property type="project" value="UniProtKB-SubCell"/>
</dbReference>
<evidence type="ECO:0000256" key="4">
    <source>
        <dbReference type="ARBA" id="ARBA00023136"/>
    </source>
</evidence>
<dbReference type="InParanoid" id="A0A2P6MNK0"/>
<keyword evidence="2 5" id="KW-0812">Transmembrane</keyword>
<feature type="transmembrane region" description="Helical" evidence="5">
    <location>
        <begin position="342"/>
        <end position="364"/>
    </location>
</feature>
<organism evidence="7 8">
    <name type="scientific">Planoprotostelium fungivorum</name>
    <dbReference type="NCBI Taxonomy" id="1890364"/>
    <lineage>
        <taxon>Eukaryota</taxon>
        <taxon>Amoebozoa</taxon>
        <taxon>Evosea</taxon>
        <taxon>Variosea</taxon>
        <taxon>Cavosteliida</taxon>
        <taxon>Cavosteliaceae</taxon>
        <taxon>Planoprotostelium</taxon>
    </lineage>
</organism>
<keyword evidence="3 5" id="KW-1133">Transmembrane helix</keyword>
<evidence type="ECO:0000256" key="3">
    <source>
        <dbReference type="ARBA" id="ARBA00022989"/>
    </source>
</evidence>
<name>A0A2P6MNK0_9EUKA</name>
<keyword evidence="4 5" id="KW-0472">Membrane</keyword>
<evidence type="ECO:0000256" key="5">
    <source>
        <dbReference type="SAM" id="Phobius"/>
    </source>
</evidence>
<dbReference type="EMBL" id="MDYQ01000649">
    <property type="protein sequence ID" value="PRP73256.1"/>
    <property type="molecule type" value="Genomic_DNA"/>
</dbReference>
<comment type="subcellular location">
    <subcellularLocation>
        <location evidence="1">Endomembrane system</location>
        <topology evidence="1">Multi-pass membrane protein</topology>
    </subcellularLocation>
</comment>
<dbReference type="AlphaFoldDB" id="A0A2P6MNK0"/>
<keyword evidence="8" id="KW-1185">Reference proteome</keyword>
<dbReference type="InterPro" id="IPR050911">
    <property type="entry name" value="DRAM/TMEM150_Autophagy_Mod"/>
</dbReference>
<comment type="caution">
    <text evidence="7">The sequence shown here is derived from an EMBL/GenBank/DDBJ whole genome shotgun (WGS) entry which is preliminary data.</text>
</comment>
<evidence type="ECO:0000256" key="1">
    <source>
        <dbReference type="ARBA" id="ARBA00004127"/>
    </source>
</evidence>
<feature type="transmembrane region" description="Helical" evidence="5">
    <location>
        <begin position="289"/>
        <end position="307"/>
    </location>
</feature>
<evidence type="ECO:0000313" key="7">
    <source>
        <dbReference type="EMBL" id="PRP73256.1"/>
    </source>
</evidence>
<feature type="transmembrane region" description="Helical" evidence="5">
    <location>
        <begin position="376"/>
        <end position="394"/>
    </location>
</feature>
<evidence type="ECO:0000256" key="2">
    <source>
        <dbReference type="ARBA" id="ARBA00022692"/>
    </source>
</evidence>
<feature type="transmembrane region" description="Helical" evidence="5">
    <location>
        <begin position="167"/>
        <end position="190"/>
    </location>
</feature>
<accession>A0A2P6MNK0</accession>
<protein>
    <recommendedName>
        <fullName evidence="6">CWH43-like N-terminal domain-containing protein</fullName>
    </recommendedName>
</protein>
<dbReference type="Pfam" id="PF10277">
    <property type="entry name" value="Frag1"/>
    <property type="match status" value="1"/>
</dbReference>
<reference evidence="7 8" key="1">
    <citation type="journal article" date="2018" name="Genome Biol. Evol.">
        <title>Multiple Roots of Fruiting Body Formation in Amoebozoa.</title>
        <authorList>
            <person name="Hillmann F."/>
            <person name="Forbes G."/>
            <person name="Novohradska S."/>
            <person name="Ferling I."/>
            <person name="Riege K."/>
            <person name="Groth M."/>
            <person name="Westermann M."/>
            <person name="Marz M."/>
            <person name="Spaller T."/>
            <person name="Winckler T."/>
            <person name="Schaap P."/>
            <person name="Glockner G."/>
        </authorList>
    </citation>
    <scope>NUCLEOTIDE SEQUENCE [LARGE SCALE GENOMIC DNA]</scope>
    <source>
        <strain evidence="7 8">Jena</strain>
    </source>
</reference>
<proteinExistence type="predicted"/>
<gene>
    <name evidence="7" type="ORF">PROFUN_14831</name>
</gene>